<gene>
    <name evidence="8" type="ORF">NA56DRAFT_209251</name>
</gene>
<feature type="region of interest" description="Disordered" evidence="6">
    <location>
        <begin position="85"/>
        <end position="123"/>
    </location>
</feature>
<proteinExistence type="inferred from homology"/>
<sequence length="140" mass="15799">MIVAGPGMDCIINAILFIAGVIPGHIHGFYIIYTYFYRKRKVKKGRYPGGKKAGIFSEQVWNGGASNEKVRELLLAQRRREAEEEEIRMMKRGSKRSSGLARMVSGRDAGLGPKREASVRRSDVVMYDGEERRPIQRGVL</sequence>
<evidence type="ECO:0000256" key="5">
    <source>
        <dbReference type="ARBA" id="ARBA00023136"/>
    </source>
</evidence>
<protein>
    <submittedName>
        <fullName evidence="8">Uncharacterized protein</fullName>
    </submittedName>
</protein>
<keyword evidence="4 7" id="KW-1133">Transmembrane helix</keyword>
<evidence type="ECO:0000256" key="4">
    <source>
        <dbReference type="ARBA" id="ARBA00022989"/>
    </source>
</evidence>
<name>A0A2J6PXX5_9HELO</name>
<evidence type="ECO:0000256" key="3">
    <source>
        <dbReference type="ARBA" id="ARBA00022692"/>
    </source>
</evidence>
<dbReference type="Pfam" id="PF01679">
    <property type="entry name" value="Pmp3"/>
    <property type="match status" value="1"/>
</dbReference>
<dbReference type="Proteomes" id="UP000235672">
    <property type="component" value="Unassembled WGS sequence"/>
</dbReference>
<evidence type="ECO:0000313" key="9">
    <source>
        <dbReference type="Proteomes" id="UP000235672"/>
    </source>
</evidence>
<keyword evidence="9" id="KW-1185">Reference proteome</keyword>
<organism evidence="8 9">
    <name type="scientific">Hyaloscypha hepaticicola</name>
    <dbReference type="NCBI Taxonomy" id="2082293"/>
    <lineage>
        <taxon>Eukaryota</taxon>
        <taxon>Fungi</taxon>
        <taxon>Dikarya</taxon>
        <taxon>Ascomycota</taxon>
        <taxon>Pezizomycotina</taxon>
        <taxon>Leotiomycetes</taxon>
        <taxon>Helotiales</taxon>
        <taxon>Hyaloscyphaceae</taxon>
        <taxon>Hyaloscypha</taxon>
    </lineage>
</organism>
<keyword evidence="3 7" id="KW-0812">Transmembrane</keyword>
<keyword evidence="5 7" id="KW-0472">Membrane</keyword>
<comment type="similarity">
    <text evidence="2">Belongs to the UPF0057 (PMP3) family.</text>
</comment>
<evidence type="ECO:0000313" key="8">
    <source>
        <dbReference type="EMBL" id="PMD18900.1"/>
    </source>
</evidence>
<evidence type="ECO:0000256" key="7">
    <source>
        <dbReference type="SAM" id="Phobius"/>
    </source>
</evidence>
<evidence type="ECO:0000256" key="6">
    <source>
        <dbReference type="SAM" id="MobiDB-lite"/>
    </source>
</evidence>
<dbReference type="EMBL" id="KZ613491">
    <property type="protein sequence ID" value="PMD18900.1"/>
    <property type="molecule type" value="Genomic_DNA"/>
</dbReference>
<feature type="transmembrane region" description="Helical" evidence="7">
    <location>
        <begin position="12"/>
        <end position="36"/>
    </location>
</feature>
<reference evidence="8 9" key="1">
    <citation type="submission" date="2016-05" db="EMBL/GenBank/DDBJ databases">
        <title>A degradative enzymes factory behind the ericoid mycorrhizal symbiosis.</title>
        <authorList>
            <consortium name="DOE Joint Genome Institute"/>
            <person name="Martino E."/>
            <person name="Morin E."/>
            <person name="Grelet G."/>
            <person name="Kuo A."/>
            <person name="Kohler A."/>
            <person name="Daghino S."/>
            <person name="Barry K."/>
            <person name="Choi C."/>
            <person name="Cichocki N."/>
            <person name="Clum A."/>
            <person name="Copeland A."/>
            <person name="Hainaut M."/>
            <person name="Haridas S."/>
            <person name="Labutti K."/>
            <person name="Lindquist E."/>
            <person name="Lipzen A."/>
            <person name="Khouja H.-R."/>
            <person name="Murat C."/>
            <person name="Ohm R."/>
            <person name="Olson A."/>
            <person name="Spatafora J."/>
            <person name="Veneault-Fourrey C."/>
            <person name="Henrissat B."/>
            <person name="Grigoriev I."/>
            <person name="Martin F."/>
            <person name="Perotto S."/>
        </authorList>
    </citation>
    <scope>NUCLEOTIDE SEQUENCE [LARGE SCALE GENOMIC DNA]</scope>
    <source>
        <strain evidence="8 9">UAMH 7357</strain>
    </source>
</reference>
<feature type="compositionally biased region" description="Basic and acidic residues" evidence="6">
    <location>
        <begin position="113"/>
        <end position="123"/>
    </location>
</feature>
<evidence type="ECO:0000256" key="2">
    <source>
        <dbReference type="ARBA" id="ARBA00009530"/>
    </source>
</evidence>
<accession>A0A2J6PXX5</accession>
<dbReference type="AlphaFoldDB" id="A0A2J6PXX5"/>
<evidence type="ECO:0000256" key="1">
    <source>
        <dbReference type="ARBA" id="ARBA00004370"/>
    </source>
</evidence>
<dbReference type="OrthoDB" id="2152119at2759"/>
<dbReference type="InterPro" id="IPR000612">
    <property type="entry name" value="PMP3"/>
</dbReference>
<dbReference type="GO" id="GO:0016020">
    <property type="term" value="C:membrane"/>
    <property type="evidence" value="ECO:0007669"/>
    <property type="project" value="UniProtKB-SubCell"/>
</dbReference>
<comment type="subcellular location">
    <subcellularLocation>
        <location evidence="1">Membrane</location>
    </subcellularLocation>
</comment>